<protein>
    <submittedName>
        <fullName evidence="1">Uncharacterized protein</fullName>
    </submittedName>
</protein>
<evidence type="ECO:0000313" key="2">
    <source>
        <dbReference type="Proteomes" id="UP000078340"/>
    </source>
</evidence>
<dbReference type="Proteomes" id="UP000078340">
    <property type="component" value="Unassembled WGS sequence"/>
</dbReference>
<sequence>MPSAFSAVASQVPTGESPASFWLLAASDLRVSPGGAGAVFKLKAPGARVAPRVHMAAEPKNLPCGGHWLCPAIALVAAWSQRDKHELCPGITKSARPSPTAVTLFDTKAGASIETVESQNWRSYTKTLVADPSRRASPPQHSLCFCNTLCVRCEKVAPTDGVLDFLHCANCPLHMCTIRCLDGVQKQWPQEPLADLPPFRCISLIFDKMTYLAHCLLRLWSRRLLLTQIAANLDALRVIRSRGNGNQAG</sequence>
<reference evidence="1 2" key="1">
    <citation type="submission" date="2016-02" db="EMBL/GenBank/DDBJ databases">
        <title>Biosynthesis of antibiotic leucinostatins and their inhibition on Phytophthora in bio-control Purpureocillium lilacinum.</title>
        <authorList>
            <person name="Wang G."/>
            <person name="Liu Z."/>
            <person name="Lin R."/>
            <person name="Li E."/>
            <person name="Mao Z."/>
            <person name="Ling J."/>
            <person name="Yin W."/>
            <person name="Xie B."/>
        </authorList>
    </citation>
    <scope>NUCLEOTIDE SEQUENCE [LARGE SCALE GENOMIC DNA]</scope>
    <source>
        <strain evidence="1">PLFJ-1</strain>
    </source>
</reference>
<comment type="caution">
    <text evidence="1">The sequence shown here is derived from an EMBL/GenBank/DDBJ whole genome shotgun (WGS) entry which is preliminary data.</text>
</comment>
<gene>
    <name evidence="1" type="ORF">VFPFJ_10343</name>
</gene>
<organism evidence="1 2">
    <name type="scientific">Purpureocillium lilacinum</name>
    <name type="common">Paecilomyces lilacinus</name>
    <dbReference type="NCBI Taxonomy" id="33203"/>
    <lineage>
        <taxon>Eukaryota</taxon>
        <taxon>Fungi</taxon>
        <taxon>Dikarya</taxon>
        <taxon>Ascomycota</taxon>
        <taxon>Pezizomycotina</taxon>
        <taxon>Sordariomycetes</taxon>
        <taxon>Hypocreomycetidae</taxon>
        <taxon>Hypocreales</taxon>
        <taxon>Ophiocordycipitaceae</taxon>
        <taxon>Purpureocillium</taxon>
    </lineage>
</organism>
<dbReference type="EMBL" id="LSBI01000012">
    <property type="protein sequence ID" value="OAQ77976.1"/>
    <property type="molecule type" value="Genomic_DNA"/>
</dbReference>
<evidence type="ECO:0000313" key="1">
    <source>
        <dbReference type="EMBL" id="OAQ77976.1"/>
    </source>
</evidence>
<accession>A0A179GJD1</accession>
<proteinExistence type="predicted"/>
<name>A0A179GJD1_PURLI</name>
<dbReference type="AlphaFoldDB" id="A0A179GJD1"/>